<dbReference type="EMBL" id="JADNYM010000013">
    <property type="protein sequence ID" value="MBG0739957.1"/>
    <property type="molecule type" value="Genomic_DNA"/>
</dbReference>
<dbReference type="Proteomes" id="UP000655366">
    <property type="component" value="Unassembled WGS sequence"/>
</dbReference>
<feature type="transmembrane region" description="Helical" evidence="5">
    <location>
        <begin position="272"/>
        <end position="297"/>
    </location>
</feature>
<dbReference type="Gene3D" id="1.20.1250.20">
    <property type="entry name" value="MFS general substrate transporter like domains"/>
    <property type="match status" value="2"/>
</dbReference>
<evidence type="ECO:0000256" key="4">
    <source>
        <dbReference type="ARBA" id="ARBA00023136"/>
    </source>
</evidence>
<feature type="transmembrane region" description="Helical" evidence="5">
    <location>
        <begin position="337"/>
        <end position="356"/>
    </location>
</feature>
<feature type="transmembrane region" description="Helical" evidence="5">
    <location>
        <begin position="309"/>
        <end position="330"/>
    </location>
</feature>
<keyword evidence="7" id="KW-1185">Reference proteome</keyword>
<feature type="transmembrane region" description="Helical" evidence="5">
    <location>
        <begin position="362"/>
        <end position="385"/>
    </location>
</feature>
<dbReference type="RefSeq" id="WP_196396909.1">
    <property type="nucleotide sequence ID" value="NZ_JADNYM010000013.1"/>
</dbReference>
<protein>
    <submittedName>
        <fullName evidence="6">MFS transporter</fullName>
    </submittedName>
</protein>
<feature type="transmembrane region" description="Helical" evidence="5">
    <location>
        <begin position="422"/>
        <end position="443"/>
    </location>
</feature>
<keyword evidence="4 5" id="KW-0472">Membrane</keyword>
<dbReference type="PANTHER" id="PTHR23514:SF13">
    <property type="entry name" value="INNER MEMBRANE PROTEIN YBJJ"/>
    <property type="match status" value="1"/>
</dbReference>
<evidence type="ECO:0000256" key="3">
    <source>
        <dbReference type="ARBA" id="ARBA00022989"/>
    </source>
</evidence>
<name>A0A931CJX3_9MICC</name>
<evidence type="ECO:0000313" key="6">
    <source>
        <dbReference type="EMBL" id="MBG0739957.1"/>
    </source>
</evidence>
<evidence type="ECO:0000256" key="5">
    <source>
        <dbReference type="SAM" id="Phobius"/>
    </source>
</evidence>
<dbReference type="GO" id="GO:0022857">
    <property type="term" value="F:transmembrane transporter activity"/>
    <property type="evidence" value="ECO:0007669"/>
    <property type="project" value="InterPro"/>
</dbReference>
<dbReference type="AlphaFoldDB" id="A0A931CJX3"/>
<feature type="transmembrane region" description="Helical" evidence="5">
    <location>
        <begin position="59"/>
        <end position="80"/>
    </location>
</feature>
<dbReference type="GO" id="GO:0016020">
    <property type="term" value="C:membrane"/>
    <property type="evidence" value="ECO:0007669"/>
    <property type="project" value="UniProtKB-SubCell"/>
</dbReference>
<dbReference type="SUPFAM" id="SSF103473">
    <property type="entry name" value="MFS general substrate transporter"/>
    <property type="match status" value="1"/>
</dbReference>
<feature type="transmembrane region" description="Helical" evidence="5">
    <location>
        <begin position="87"/>
        <end position="106"/>
    </location>
</feature>
<feature type="transmembrane region" description="Helical" evidence="5">
    <location>
        <begin position="21"/>
        <end position="39"/>
    </location>
</feature>
<proteinExistence type="predicted"/>
<dbReference type="InterPro" id="IPR036259">
    <property type="entry name" value="MFS_trans_sf"/>
</dbReference>
<feature type="transmembrane region" description="Helical" evidence="5">
    <location>
        <begin position="397"/>
        <end position="416"/>
    </location>
</feature>
<dbReference type="Pfam" id="PF07690">
    <property type="entry name" value="MFS_1"/>
    <property type="match status" value="1"/>
</dbReference>
<reference evidence="6 7" key="1">
    <citation type="submission" date="2020-11" db="EMBL/GenBank/DDBJ databases">
        <title>Arthrobacter antarcticus sp. nov., isolated from Antarctic Soil.</title>
        <authorList>
            <person name="Li J."/>
        </authorList>
    </citation>
    <scope>NUCLEOTIDE SEQUENCE [LARGE SCALE GENOMIC DNA]</scope>
    <source>
        <strain evidence="6 7">Z1-20</strain>
    </source>
</reference>
<dbReference type="InterPro" id="IPR051788">
    <property type="entry name" value="MFS_Transporter"/>
</dbReference>
<dbReference type="InterPro" id="IPR011701">
    <property type="entry name" value="MFS"/>
</dbReference>
<keyword evidence="2 5" id="KW-0812">Transmembrane</keyword>
<gene>
    <name evidence="6" type="ORF">IV500_11225</name>
</gene>
<dbReference type="PANTHER" id="PTHR23514">
    <property type="entry name" value="BYPASS OF STOP CODON PROTEIN 6"/>
    <property type="match status" value="1"/>
</dbReference>
<evidence type="ECO:0000313" key="7">
    <source>
        <dbReference type="Proteomes" id="UP000655366"/>
    </source>
</evidence>
<accession>A0A931CJX3</accession>
<comment type="subcellular location">
    <subcellularLocation>
        <location evidence="1">Membrane</location>
        <topology evidence="1">Multi-pass membrane protein</topology>
    </subcellularLocation>
</comment>
<keyword evidence="3 5" id="KW-1133">Transmembrane helix</keyword>
<evidence type="ECO:0000256" key="1">
    <source>
        <dbReference type="ARBA" id="ARBA00004141"/>
    </source>
</evidence>
<comment type="caution">
    <text evidence="6">The sequence shown here is derived from an EMBL/GenBank/DDBJ whole genome shotgun (WGS) entry which is preliminary data.</text>
</comment>
<sequence length="458" mass="46452">MSGVSPHDSQRHVPPREVVHWRNGVVVAYTASGLAFASWVARIPAIRDSLHLTPGSVGLLLLCMTVGSFASVTVSGLVVLRLGSRRTIKAGSAVLGAGLLLAGFGATVLGSVAAVGVGLAVIGLGTASWNTASNVEGAAVERALKRHIMPRLHGSFSAGTVAGAGLSALAAGLQVPVLWHFLATAVVVVASVWAGSRFFRADAWSPPVSYAEPASVPSGGIPGSQSDINIDPATGPIRLVPAGTPTDSPAAGNSKVLDGRQRVAAAWRERRTLLIGLLVLGLTLAEGSAGDWVALALADGYGATNATGALGYGIFVTAMMLGRFAGTIVLDRWGRVAVLRVCAALAFAGLALFVFAPSQQLAMLALVAWGLGASLGFPVGMSAAADDPEKAAARVSVVSTIGYGAFLCGPPLLGLLAEHVGVLHSLLAVLVLLAVSFFLTPVVRRPEQAPASSAVRGG</sequence>
<feature type="transmembrane region" description="Helical" evidence="5">
    <location>
        <begin position="177"/>
        <end position="195"/>
    </location>
</feature>
<organism evidence="6 7">
    <name type="scientific">Arthrobacter terrae</name>
    <dbReference type="NCBI Taxonomy" id="2935737"/>
    <lineage>
        <taxon>Bacteria</taxon>
        <taxon>Bacillati</taxon>
        <taxon>Actinomycetota</taxon>
        <taxon>Actinomycetes</taxon>
        <taxon>Micrococcales</taxon>
        <taxon>Micrococcaceae</taxon>
        <taxon>Arthrobacter</taxon>
    </lineage>
</organism>
<evidence type="ECO:0000256" key="2">
    <source>
        <dbReference type="ARBA" id="ARBA00022692"/>
    </source>
</evidence>